<keyword evidence="3" id="KW-0677">Repeat</keyword>
<dbReference type="PROSITE" id="PS50018">
    <property type="entry name" value="RAS_GTPASE_ACTIV_2"/>
    <property type="match status" value="1"/>
</dbReference>
<dbReference type="Gene3D" id="1.10.506.10">
    <property type="entry name" value="GTPase Activation - p120gap, domain 1"/>
    <property type="match status" value="1"/>
</dbReference>
<dbReference type="InterPro" id="IPR035892">
    <property type="entry name" value="C2_domain_sf"/>
</dbReference>
<dbReference type="SMART" id="SM00323">
    <property type="entry name" value="RasGAP"/>
    <property type="match status" value="1"/>
</dbReference>
<dbReference type="InterPro" id="IPR023152">
    <property type="entry name" value="RasGAP_CS"/>
</dbReference>
<dbReference type="InterPro" id="IPR011993">
    <property type="entry name" value="PH-like_dom_sf"/>
</dbReference>
<dbReference type="SUPFAM" id="SSF49562">
    <property type="entry name" value="C2 domain (Calcium/lipid-binding domain, CaLB)"/>
    <property type="match status" value="2"/>
</dbReference>
<dbReference type="PROSITE" id="PS00509">
    <property type="entry name" value="RAS_GTPASE_ACTIV_1"/>
    <property type="match status" value="1"/>
</dbReference>
<evidence type="ECO:0000256" key="1">
    <source>
        <dbReference type="ARBA" id="ARBA00022468"/>
    </source>
</evidence>
<evidence type="ECO:0000259" key="9">
    <source>
        <dbReference type="PROSITE" id="PS50018"/>
    </source>
</evidence>
<evidence type="ECO:0000256" key="6">
    <source>
        <dbReference type="PROSITE-ProRule" id="PRU00432"/>
    </source>
</evidence>
<accession>A0A671QL49</accession>
<dbReference type="InterPro" id="IPR039360">
    <property type="entry name" value="Ras_GTPase"/>
</dbReference>
<dbReference type="GO" id="GO:0035556">
    <property type="term" value="P:intracellular signal transduction"/>
    <property type="evidence" value="ECO:0007669"/>
    <property type="project" value="InterPro"/>
</dbReference>
<evidence type="ECO:0000256" key="4">
    <source>
        <dbReference type="ARBA" id="ARBA00022771"/>
    </source>
</evidence>
<dbReference type="SUPFAM" id="SSF50729">
    <property type="entry name" value="PH domain-like"/>
    <property type="match status" value="1"/>
</dbReference>
<dbReference type="PROSITE" id="PS50004">
    <property type="entry name" value="C2"/>
    <property type="match status" value="2"/>
</dbReference>
<dbReference type="Pfam" id="PF00779">
    <property type="entry name" value="BTK"/>
    <property type="match status" value="1"/>
</dbReference>
<dbReference type="Pfam" id="PF00616">
    <property type="entry name" value="RasGAP"/>
    <property type="match status" value="2"/>
</dbReference>
<keyword evidence="2" id="KW-0479">Metal-binding</keyword>
<dbReference type="Gene3D" id="2.60.40.150">
    <property type="entry name" value="C2 domain"/>
    <property type="match status" value="2"/>
</dbReference>
<dbReference type="InterPro" id="IPR001936">
    <property type="entry name" value="RasGAP_dom"/>
</dbReference>
<organism evidence="10 11">
    <name type="scientific">Sinocyclocheilus anshuiensis</name>
    <dbReference type="NCBI Taxonomy" id="1608454"/>
    <lineage>
        <taxon>Eukaryota</taxon>
        <taxon>Metazoa</taxon>
        <taxon>Chordata</taxon>
        <taxon>Craniata</taxon>
        <taxon>Vertebrata</taxon>
        <taxon>Euteleostomi</taxon>
        <taxon>Actinopterygii</taxon>
        <taxon>Neopterygii</taxon>
        <taxon>Teleostei</taxon>
        <taxon>Ostariophysi</taxon>
        <taxon>Cypriniformes</taxon>
        <taxon>Cyprinidae</taxon>
        <taxon>Cyprininae</taxon>
        <taxon>Sinocyclocheilus</taxon>
    </lineage>
</organism>
<evidence type="ECO:0000259" key="7">
    <source>
        <dbReference type="PROSITE" id="PS50003"/>
    </source>
</evidence>
<dbReference type="Pfam" id="PF00169">
    <property type="entry name" value="PH"/>
    <property type="match status" value="1"/>
</dbReference>
<reference evidence="10" key="2">
    <citation type="submission" date="2025-09" db="UniProtKB">
        <authorList>
            <consortium name="Ensembl"/>
        </authorList>
    </citation>
    <scope>IDENTIFICATION</scope>
</reference>
<dbReference type="Ensembl" id="ENSSANT00000077191.1">
    <property type="protein sequence ID" value="ENSSANP00000072610.1"/>
    <property type="gene ID" value="ENSSANG00000036037.1"/>
</dbReference>
<reference evidence="10" key="1">
    <citation type="submission" date="2025-08" db="UniProtKB">
        <authorList>
            <consortium name="Ensembl"/>
        </authorList>
    </citation>
    <scope>IDENTIFICATION</scope>
</reference>
<dbReference type="PANTHER" id="PTHR10194:SF21">
    <property type="entry name" value="RAS GTPASE-ACTIVATING PROTEIN 2"/>
    <property type="match status" value="1"/>
</dbReference>
<dbReference type="AlphaFoldDB" id="A0A671QL49"/>
<keyword evidence="4 6" id="KW-0863">Zinc-finger</keyword>
<dbReference type="InterPro" id="IPR001849">
    <property type="entry name" value="PH_domain"/>
</dbReference>
<dbReference type="GO" id="GO:0005096">
    <property type="term" value="F:GTPase activator activity"/>
    <property type="evidence" value="ECO:0007669"/>
    <property type="project" value="UniProtKB-KW"/>
</dbReference>
<feature type="domain" description="C2" evidence="8">
    <location>
        <begin position="121"/>
        <end position="245"/>
    </location>
</feature>
<sequence>ICCCFLNGSGEEVCEAKNLGPSSGPNRLRDLCTFCTISLDQEEVYRTKVYEKSVSPFYGEDFYFEIPRPFQCLSFYVYAKSMFQIRDLPVGKVAIRKEDLCKYCGKENWFQLQPVDPHSEVQGKVHLEMKLNELITENGSICQQLVVQIIACQGLPLISGQNCDPYATVTLVGPARSDQKKTKVKKKTSDPHSQFTMFWQEEDIEKLEIKVELWNNGNLAQDVFLGETRVSVKILRNDNVHRAWYLLQPKGNGTKSKPDDLGSLRLKVTYTEDNVLPSAFYTALRNLMLKSLDVKPISASAAHVLGDICRESVGYEALLPVVRLLLHHNRLLPFLTSVAALELENTQEANTIFRGNSLATRCIDDMIKIVGKSYLTVTLKPVLNEIFESNKTCEIDPVKLKEGDNVEVNKENLQGYVQKVFTSVTQSSSSCPPLMCDVFRSLRQLASKRFPADPHVQYSAVSSFIFLRFFAVAVLSPHTFQLRSHHPDPEISRTLTLISKTIQSLGSWGSLSKNKLVRQLLVICVLKEPTFEKFSTRYNKTEYFYIFKIPVLVHKRAQGRKRIGKKNFKKRWLRVTNQELSYHKQKGKEALCVIPVKNILGVEKLEESAFNRKNMFQVIHSEKPLYVQAGNCVETNSWIEVLSQVSRCNPGRLSTFHPSAYVGGSWLCCKELNENTPGCKPCTATVLANIQLDIDCDRETERIFSFFSSNRSRLQKMEDACAGMSVYLGQQEECSAFTIQDPKETFRTIKELGEVLDDLQAQHDSKGALTDEPGTM</sequence>
<dbReference type="PROSITE" id="PS50003">
    <property type="entry name" value="PH_DOMAIN"/>
    <property type="match status" value="1"/>
</dbReference>
<feature type="domain" description="PH" evidence="7">
    <location>
        <begin position="545"/>
        <end position="647"/>
    </location>
</feature>
<dbReference type="GO" id="GO:0008270">
    <property type="term" value="F:zinc ion binding"/>
    <property type="evidence" value="ECO:0007669"/>
    <property type="project" value="UniProtKB-KW"/>
</dbReference>
<keyword evidence="11" id="KW-1185">Reference proteome</keyword>
<dbReference type="Pfam" id="PF00168">
    <property type="entry name" value="C2"/>
    <property type="match status" value="2"/>
</dbReference>
<dbReference type="InterPro" id="IPR008936">
    <property type="entry name" value="Rho_GTPase_activation_prot"/>
</dbReference>
<name>A0A671QL49_9TELE</name>
<feature type="domain" description="Ras-GAP" evidence="9">
    <location>
        <begin position="313"/>
        <end position="507"/>
    </location>
</feature>
<dbReference type="SUPFAM" id="SSF48350">
    <property type="entry name" value="GTPase activation domain, GAP"/>
    <property type="match status" value="1"/>
</dbReference>
<keyword evidence="1" id="KW-0343">GTPase activation</keyword>
<dbReference type="InterPro" id="IPR000008">
    <property type="entry name" value="C2_dom"/>
</dbReference>
<evidence type="ECO:0000259" key="8">
    <source>
        <dbReference type="PROSITE" id="PS50004"/>
    </source>
</evidence>
<dbReference type="PANTHER" id="PTHR10194">
    <property type="entry name" value="RAS GTPASE-ACTIVATING PROTEINS"/>
    <property type="match status" value="1"/>
</dbReference>
<gene>
    <name evidence="10" type="primary">LOC107679023</name>
</gene>
<evidence type="ECO:0000256" key="5">
    <source>
        <dbReference type="ARBA" id="ARBA00022833"/>
    </source>
</evidence>
<dbReference type="SMART" id="SM00239">
    <property type="entry name" value="C2"/>
    <property type="match status" value="2"/>
</dbReference>
<dbReference type="Proteomes" id="UP000472260">
    <property type="component" value="Unassembled WGS sequence"/>
</dbReference>
<dbReference type="SMART" id="SM00107">
    <property type="entry name" value="BTK"/>
    <property type="match status" value="1"/>
</dbReference>
<keyword evidence="5" id="KW-0862">Zinc</keyword>
<dbReference type="SMART" id="SM00233">
    <property type="entry name" value="PH"/>
    <property type="match status" value="1"/>
</dbReference>
<evidence type="ECO:0000256" key="3">
    <source>
        <dbReference type="ARBA" id="ARBA00022737"/>
    </source>
</evidence>
<evidence type="ECO:0000313" key="11">
    <source>
        <dbReference type="Proteomes" id="UP000472260"/>
    </source>
</evidence>
<feature type="domain" description="C2" evidence="8">
    <location>
        <begin position="1"/>
        <end position="110"/>
    </location>
</feature>
<evidence type="ECO:0000256" key="2">
    <source>
        <dbReference type="ARBA" id="ARBA00022723"/>
    </source>
</evidence>
<protein>
    <submittedName>
        <fullName evidence="10">Ras GTPase-activating protein 2-like</fullName>
    </submittedName>
</protein>
<proteinExistence type="predicted"/>
<dbReference type="PROSITE" id="PS51113">
    <property type="entry name" value="ZF_BTK"/>
    <property type="match status" value="1"/>
</dbReference>
<evidence type="ECO:0000313" key="10">
    <source>
        <dbReference type="Ensembl" id="ENSSANP00000072610.1"/>
    </source>
</evidence>
<dbReference type="Gene3D" id="2.30.29.30">
    <property type="entry name" value="Pleckstrin-homology domain (PH domain)/Phosphotyrosine-binding domain (PTB)"/>
    <property type="match status" value="1"/>
</dbReference>
<dbReference type="InterPro" id="IPR001562">
    <property type="entry name" value="Znf_Btk_motif"/>
</dbReference>